<comment type="subcellular location">
    <subcellularLocation>
        <location evidence="1">Cell membrane</location>
        <topology evidence="1">Multi-pass membrane protein</topology>
    </subcellularLocation>
</comment>
<evidence type="ECO:0000313" key="7">
    <source>
        <dbReference type="EMBL" id="SFF46863.1"/>
    </source>
</evidence>
<feature type="transmembrane region" description="Helical" evidence="6">
    <location>
        <begin position="132"/>
        <end position="155"/>
    </location>
</feature>
<protein>
    <submittedName>
        <fullName evidence="7">Threonine/homoserine/homoserine lactone efflux protein</fullName>
    </submittedName>
</protein>
<keyword evidence="3 6" id="KW-0812">Transmembrane</keyword>
<keyword evidence="8" id="KW-1185">Reference proteome</keyword>
<gene>
    <name evidence="7" type="ORF">SAMN05216574_11498</name>
</gene>
<proteinExistence type="predicted"/>
<evidence type="ECO:0000256" key="1">
    <source>
        <dbReference type="ARBA" id="ARBA00004651"/>
    </source>
</evidence>
<dbReference type="PANTHER" id="PTHR30086:SF20">
    <property type="entry name" value="ARGININE EXPORTER PROTEIN ARGO-RELATED"/>
    <property type="match status" value="1"/>
</dbReference>
<name>A0A1I2IZ37_9ACTN</name>
<feature type="transmembrane region" description="Helical" evidence="6">
    <location>
        <begin position="24"/>
        <end position="44"/>
    </location>
</feature>
<dbReference type="Pfam" id="PF01810">
    <property type="entry name" value="LysE"/>
    <property type="match status" value="1"/>
</dbReference>
<keyword evidence="2" id="KW-1003">Cell membrane</keyword>
<dbReference type="GO" id="GO:0005886">
    <property type="term" value="C:plasma membrane"/>
    <property type="evidence" value="ECO:0007669"/>
    <property type="project" value="UniProtKB-SubCell"/>
</dbReference>
<dbReference type="STRING" id="1798228.SAMN05216574_11498"/>
<dbReference type="PANTHER" id="PTHR30086">
    <property type="entry name" value="ARGININE EXPORTER PROTEIN ARGO"/>
    <property type="match status" value="1"/>
</dbReference>
<dbReference type="AlphaFoldDB" id="A0A1I2IZ37"/>
<dbReference type="PIRSF" id="PIRSF006324">
    <property type="entry name" value="LeuE"/>
    <property type="match status" value="1"/>
</dbReference>
<organism evidence="7 8">
    <name type="scientific">Blastococcus tunisiensis</name>
    <dbReference type="NCBI Taxonomy" id="1798228"/>
    <lineage>
        <taxon>Bacteria</taxon>
        <taxon>Bacillati</taxon>
        <taxon>Actinomycetota</taxon>
        <taxon>Actinomycetes</taxon>
        <taxon>Geodermatophilales</taxon>
        <taxon>Geodermatophilaceae</taxon>
        <taxon>Blastococcus</taxon>
    </lineage>
</organism>
<accession>A0A1I2IZ37</accession>
<evidence type="ECO:0000256" key="4">
    <source>
        <dbReference type="ARBA" id="ARBA00022989"/>
    </source>
</evidence>
<dbReference type="InterPro" id="IPR001123">
    <property type="entry name" value="LeuE-type"/>
</dbReference>
<dbReference type="GO" id="GO:0015171">
    <property type="term" value="F:amino acid transmembrane transporter activity"/>
    <property type="evidence" value="ECO:0007669"/>
    <property type="project" value="TreeGrafter"/>
</dbReference>
<dbReference type="Proteomes" id="UP000198589">
    <property type="component" value="Unassembled WGS sequence"/>
</dbReference>
<feature type="transmembrane region" description="Helical" evidence="6">
    <location>
        <begin position="89"/>
        <end position="111"/>
    </location>
</feature>
<sequence length="229" mass="23571">MGGSTAAEGSATIPAVDLAVSLPAFLLAVLLISASPGPAMALIFRRAALRGLRASVPTVLGLEAGIYLWALFAGAGLAALVAASEVAYLVLRVVGAAVLLALGVRALLAAWRGRREPGRVPTVPAVPGRRSWWAAFGEGLVVQLANPKAAVFMIAFYPQFVPADGPVFATTALLGLLQISIETGLYLALAAGVARAGAWFRRPRIRTRLEAVSGSVLVALGLRVAVSGR</sequence>
<evidence type="ECO:0000256" key="2">
    <source>
        <dbReference type="ARBA" id="ARBA00022475"/>
    </source>
</evidence>
<evidence type="ECO:0000256" key="3">
    <source>
        <dbReference type="ARBA" id="ARBA00022692"/>
    </source>
</evidence>
<keyword evidence="4 6" id="KW-1133">Transmembrane helix</keyword>
<dbReference type="EMBL" id="FOND01000014">
    <property type="protein sequence ID" value="SFF46863.1"/>
    <property type="molecule type" value="Genomic_DNA"/>
</dbReference>
<keyword evidence="5 6" id="KW-0472">Membrane</keyword>
<feature type="transmembrane region" description="Helical" evidence="6">
    <location>
        <begin position="167"/>
        <end position="189"/>
    </location>
</feature>
<evidence type="ECO:0000256" key="6">
    <source>
        <dbReference type="SAM" id="Phobius"/>
    </source>
</evidence>
<evidence type="ECO:0000256" key="5">
    <source>
        <dbReference type="ARBA" id="ARBA00023136"/>
    </source>
</evidence>
<evidence type="ECO:0000313" key="8">
    <source>
        <dbReference type="Proteomes" id="UP000198589"/>
    </source>
</evidence>
<reference evidence="8" key="1">
    <citation type="submission" date="2016-10" db="EMBL/GenBank/DDBJ databases">
        <authorList>
            <person name="Varghese N."/>
            <person name="Submissions S."/>
        </authorList>
    </citation>
    <scope>NUCLEOTIDE SEQUENCE [LARGE SCALE GENOMIC DNA]</scope>
    <source>
        <strain evidence="8">DSM 46838</strain>
    </source>
</reference>